<gene>
    <name evidence="2" type="ORF">Nepgr_006295</name>
</gene>
<dbReference type="Proteomes" id="UP001279734">
    <property type="component" value="Unassembled WGS sequence"/>
</dbReference>
<feature type="region of interest" description="Disordered" evidence="1">
    <location>
        <begin position="71"/>
        <end position="93"/>
    </location>
</feature>
<evidence type="ECO:0000313" key="2">
    <source>
        <dbReference type="EMBL" id="GMH04456.1"/>
    </source>
</evidence>
<dbReference type="EMBL" id="BSYO01000005">
    <property type="protein sequence ID" value="GMH04456.1"/>
    <property type="molecule type" value="Genomic_DNA"/>
</dbReference>
<reference evidence="2" key="1">
    <citation type="submission" date="2023-05" db="EMBL/GenBank/DDBJ databases">
        <title>Nepenthes gracilis genome sequencing.</title>
        <authorList>
            <person name="Fukushima K."/>
        </authorList>
    </citation>
    <scope>NUCLEOTIDE SEQUENCE</scope>
    <source>
        <strain evidence="2">SING2019-196</strain>
    </source>
</reference>
<name>A0AAD3XHG3_NEPGR</name>
<protein>
    <submittedName>
        <fullName evidence="2">Uncharacterized protein</fullName>
    </submittedName>
</protein>
<evidence type="ECO:0000256" key="1">
    <source>
        <dbReference type="SAM" id="MobiDB-lite"/>
    </source>
</evidence>
<comment type="caution">
    <text evidence="2">The sequence shown here is derived from an EMBL/GenBank/DDBJ whole genome shotgun (WGS) entry which is preliminary data.</text>
</comment>
<sequence length="165" mass="18006">MRVEALLSSNQQLELSKLPFGKQWWWPEASSSGDRVEKIEATVLKPWEAFTDDPKPQTALKYDASRSVRTRNGLENKKNASGDDGWGSVTEGFTADPASGSSILKSAVEGNTYQGFNDSNSKESKSASQLAGCAGFQFWSSELTASVLPPSLILDSLFSFQKCEQ</sequence>
<dbReference type="AlphaFoldDB" id="A0AAD3XHG3"/>
<feature type="compositionally biased region" description="Basic and acidic residues" evidence="1">
    <location>
        <begin position="72"/>
        <end position="81"/>
    </location>
</feature>
<organism evidence="2 3">
    <name type="scientific">Nepenthes gracilis</name>
    <name type="common">Slender pitcher plant</name>
    <dbReference type="NCBI Taxonomy" id="150966"/>
    <lineage>
        <taxon>Eukaryota</taxon>
        <taxon>Viridiplantae</taxon>
        <taxon>Streptophyta</taxon>
        <taxon>Embryophyta</taxon>
        <taxon>Tracheophyta</taxon>
        <taxon>Spermatophyta</taxon>
        <taxon>Magnoliopsida</taxon>
        <taxon>eudicotyledons</taxon>
        <taxon>Gunneridae</taxon>
        <taxon>Pentapetalae</taxon>
        <taxon>Caryophyllales</taxon>
        <taxon>Nepenthaceae</taxon>
        <taxon>Nepenthes</taxon>
    </lineage>
</organism>
<accession>A0AAD3XHG3</accession>
<keyword evidence="3" id="KW-1185">Reference proteome</keyword>
<evidence type="ECO:0000313" key="3">
    <source>
        <dbReference type="Proteomes" id="UP001279734"/>
    </source>
</evidence>
<proteinExistence type="predicted"/>